<name>A0A0W8D8C1_PHYNI</name>
<accession>A0A0W8D8C1</accession>
<comment type="caution">
    <text evidence="1">The sequence shown here is derived from an EMBL/GenBank/DDBJ whole genome shotgun (WGS) entry which is preliminary data.</text>
</comment>
<protein>
    <submittedName>
        <fullName evidence="1">5-methylthioadenosine/S-adenosylhomocysteine deaminase</fullName>
    </submittedName>
</protein>
<organism evidence="1 2">
    <name type="scientific">Phytophthora nicotianae</name>
    <name type="common">Potato buckeye rot agent</name>
    <name type="synonym">Phytophthora parasitica</name>
    <dbReference type="NCBI Taxonomy" id="4792"/>
    <lineage>
        <taxon>Eukaryota</taxon>
        <taxon>Sar</taxon>
        <taxon>Stramenopiles</taxon>
        <taxon>Oomycota</taxon>
        <taxon>Peronosporomycetes</taxon>
        <taxon>Peronosporales</taxon>
        <taxon>Peronosporaceae</taxon>
        <taxon>Phytophthora</taxon>
    </lineage>
</organism>
<dbReference type="EMBL" id="LNFP01000455">
    <property type="protein sequence ID" value="KUF92618.1"/>
    <property type="molecule type" value="Genomic_DNA"/>
</dbReference>
<dbReference type="Proteomes" id="UP000054636">
    <property type="component" value="Unassembled WGS sequence"/>
</dbReference>
<proteinExistence type="predicted"/>
<reference evidence="1 2" key="1">
    <citation type="submission" date="2015-11" db="EMBL/GenBank/DDBJ databases">
        <title>Genomes and virulence difference between two physiological races of Phytophthora nicotianae.</title>
        <authorList>
            <person name="Liu H."/>
            <person name="Ma X."/>
            <person name="Yu H."/>
            <person name="Fang D."/>
            <person name="Li Y."/>
            <person name="Wang X."/>
            <person name="Wang W."/>
            <person name="Dong Y."/>
            <person name="Xiao B."/>
        </authorList>
    </citation>
    <scope>NUCLEOTIDE SEQUENCE [LARGE SCALE GENOMIC DNA]</scope>
    <source>
        <strain evidence="2">race 1</strain>
    </source>
</reference>
<sequence length="84" mass="8879">MATKSVRWSTVTVYEFGVGIGGTAGARHDAGEGGLQRGTDLPHAHGVVQHRSVAEALSAYRVRGLSCSFARANDSPRQQDAVLE</sequence>
<evidence type="ECO:0000313" key="2">
    <source>
        <dbReference type="Proteomes" id="UP000054636"/>
    </source>
</evidence>
<dbReference type="AlphaFoldDB" id="A0A0W8D8C1"/>
<evidence type="ECO:0000313" key="1">
    <source>
        <dbReference type="EMBL" id="KUF92618.1"/>
    </source>
</evidence>
<gene>
    <name evidence="1" type="ORF">AM588_10006522</name>
</gene>